<dbReference type="Gene3D" id="3.20.20.70">
    <property type="entry name" value="Aldolase class I"/>
    <property type="match status" value="1"/>
</dbReference>
<evidence type="ECO:0000313" key="11">
    <source>
        <dbReference type="EMBL" id="NDL68699.1"/>
    </source>
</evidence>
<dbReference type="Proteomes" id="UP000461585">
    <property type="component" value="Unassembled WGS sequence"/>
</dbReference>
<dbReference type="GO" id="GO:0004109">
    <property type="term" value="F:coproporphyrinogen oxidase activity"/>
    <property type="evidence" value="ECO:0007669"/>
    <property type="project" value="InterPro"/>
</dbReference>
<dbReference type="InterPro" id="IPR058240">
    <property type="entry name" value="rSAM_sf"/>
</dbReference>
<dbReference type="SFLD" id="SFLDG01065">
    <property type="entry name" value="anaerobic_coproporphyrinogen-I"/>
    <property type="match status" value="1"/>
</dbReference>
<comment type="subcellular location">
    <subcellularLocation>
        <location evidence="9">Cytoplasm</location>
    </subcellularLocation>
</comment>
<organism evidence="11 12">
    <name type="scientific">Anaerotalea alkaliphila</name>
    <dbReference type="NCBI Taxonomy" id="2662126"/>
    <lineage>
        <taxon>Bacteria</taxon>
        <taxon>Bacillati</taxon>
        <taxon>Bacillota</taxon>
        <taxon>Clostridia</taxon>
        <taxon>Eubacteriales</taxon>
        <taxon>Anaerotalea</taxon>
    </lineage>
</organism>
<proteinExistence type="inferred from homology"/>
<dbReference type="InterPro" id="IPR006638">
    <property type="entry name" value="Elp3/MiaA/NifB-like_rSAM"/>
</dbReference>
<keyword evidence="8 9" id="KW-0143">Chaperone</keyword>
<reference evidence="11 12" key="1">
    <citation type="submission" date="2020-01" db="EMBL/GenBank/DDBJ databases">
        <title>Anaeroalcalibacter tamaniensis gen. nov., sp. nov., moderately halophilic strictly anaerobic fermenter bacterium from mud volcano of Taman peninsula.</title>
        <authorList>
            <person name="Frolova A."/>
            <person name="Merkel A.Y."/>
            <person name="Slobodkin A.I."/>
        </authorList>
    </citation>
    <scope>NUCLEOTIDE SEQUENCE [LARGE SCALE GENOMIC DNA]</scope>
    <source>
        <strain evidence="11 12">F-3ap</strain>
    </source>
</reference>
<dbReference type="CDD" id="cd01335">
    <property type="entry name" value="Radical_SAM"/>
    <property type="match status" value="1"/>
</dbReference>
<dbReference type="InterPro" id="IPR010723">
    <property type="entry name" value="HemN_C"/>
</dbReference>
<dbReference type="EMBL" id="JAAEEH010000053">
    <property type="protein sequence ID" value="NDL68699.1"/>
    <property type="molecule type" value="Genomic_DNA"/>
</dbReference>
<comment type="caution">
    <text evidence="11">The sequence shown here is derived from an EMBL/GenBank/DDBJ whole genome shotgun (WGS) entry which is preliminary data.</text>
</comment>
<evidence type="ECO:0000259" key="10">
    <source>
        <dbReference type="PROSITE" id="PS51918"/>
    </source>
</evidence>
<dbReference type="AlphaFoldDB" id="A0A7X5KP55"/>
<keyword evidence="3 9" id="KW-0349">Heme</keyword>
<dbReference type="SFLD" id="SFLDS00029">
    <property type="entry name" value="Radical_SAM"/>
    <property type="match status" value="1"/>
</dbReference>
<dbReference type="SFLD" id="SFLDF00288">
    <property type="entry name" value="HemN-like__clustered_with_nucl"/>
    <property type="match status" value="1"/>
</dbReference>
<dbReference type="GO" id="GO:0046872">
    <property type="term" value="F:metal ion binding"/>
    <property type="evidence" value="ECO:0007669"/>
    <property type="project" value="UniProtKB-UniRule"/>
</dbReference>
<comment type="similarity">
    <text evidence="1">Belongs to the anaerobic coproporphyrinogen-III oxidase family. HemW subfamily.</text>
</comment>
<evidence type="ECO:0000256" key="5">
    <source>
        <dbReference type="ARBA" id="ARBA00022723"/>
    </source>
</evidence>
<evidence type="ECO:0000256" key="1">
    <source>
        <dbReference type="ARBA" id="ARBA00006100"/>
    </source>
</evidence>
<protein>
    <recommendedName>
        <fullName evidence="2 9">Heme chaperone HemW</fullName>
    </recommendedName>
</protein>
<feature type="domain" description="Radical SAM core" evidence="10">
    <location>
        <begin position="1"/>
        <end position="229"/>
    </location>
</feature>
<evidence type="ECO:0000256" key="8">
    <source>
        <dbReference type="ARBA" id="ARBA00023186"/>
    </source>
</evidence>
<dbReference type="SMART" id="SM00729">
    <property type="entry name" value="Elp3"/>
    <property type="match status" value="1"/>
</dbReference>
<dbReference type="SFLD" id="SFLDG01082">
    <property type="entry name" value="B12-binding_domain_containing"/>
    <property type="match status" value="1"/>
</dbReference>
<dbReference type="SUPFAM" id="SSF102114">
    <property type="entry name" value="Radical SAM enzymes"/>
    <property type="match status" value="1"/>
</dbReference>
<dbReference type="InterPro" id="IPR004559">
    <property type="entry name" value="HemW-like"/>
</dbReference>
<evidence type="ECO:0000313" key="12">
    <source>
        <dbReference type="Proteomes" id="UP000461585"/>
    </source>
</evidence>
<keyword evidence="9" id="KW-0004">4Fe-4S</keyword>
<comment type="function">
    <text evidence="9">Probably acts as a heme chaperone, transferring heme to an unknown acceptor. Binds one molecule of heme per monomer, possibly covalently. Binds 1 [4Fe-4S] cluster. The cluster is coordinated with 3 cysteines and an exchangeable S-adenosyl-L-methionine.</text>
</comment>
<dbReference type="NCBIfam" id="TIGR00539">
    <property type="entry name" value="hemN_rel"/>
    <property type="match status" value="1"/>
</dbReference>
<evidence type="ECO:0000256" key="6">
    <source>
        <dbReference type="ARBA" id="ARBA00023004"/>
    </source>
</evidence>
<keyword evidence="6 9" id="KW-0408">Iron</keyword>
<evidence type="ECO:0000256" key="9">
    <source>
        <dbReference type="RuleBase" id="RU364116"/>
    </source>
</evidence>
<dbReference type="GO" id="GO:0051539">
    <property type="term" value="F:4 iron, 4 sulfur cluster binding"/>
    <property type="evidence" value="ECO:0007669"/>
    <property type="project" value="UniProtKB-UniRule"/>
</dbReference>
<gene>
    <name evidence="11" type="ORF">GXN74_13220</name>
</gene>
<keyword evidence="9" id="KW-0963">Cytoplasm</keyword>
<evidence type="ECO:0000256" key="7">
    <source>
        <dbReference type="ARBA" id="ARBA00023014"/>
    </source>
</evidence>
<dbReference type="PROSITE" id="PS51918">
    <property type="entry name" value="RADICAL_SAM"/>
    <property type="match status" value="1"/>
</dbReference>
<keyword evidence="12" id="KW-1185">Reference proteome</keyword>
<dbReference type="GO" id="GO:0005737">
    <property type="term" value="C:cytoplasm"/>
    <property type="evidence" value="ECO:0007669"/>
    <property type="project" value="UniProtKB-SubCell"/>
</dbReference>
<sequence>MTDISLYIHIPFCRKKCDYCDFLSFCAPKARIHAYVKALVREVRIAGKACKKQVRSVFIGGGTPTILEAQALEEILQALGLFFVLKEGAEVTVEANPGTLTREKARALRRNGVNRISLGLQATQEHHLQNLGRIHSWKEFQDNYRMLREEGFDNINVDLMSALPGMTAREWKESLRQVVELGPEHISCYSLIIEEGTPFATRYPDDRELPSDVLDREMYWMAHDYLASKGYIHYEISNYSRPGRESRHNQVYWRLEEYLGLGLGASSFVEGVRFKNTELLEEYLSWKGQLEEIRREVHPVPLEEAVEEFMFLGLRQMAGVKKREFEEKFEIPMDSLYGEVIQQLKKAKLLRETREGIQLTRKGIDLSNRVLSRFLL</sequence>
<dbReference type="InterPro" id="IPR007197">
    <property type="entry name" value="rSAM"/>
</dbReference>
<dbReference type="RefSeq" id="WP_162371418.1">
    <property type="nucleotide sequence ID" value="NZ_JAAEEH010000053.1"/>
</dbReference>
<evidence type="ECO:0000256" key="2">
    <source>
        <dbReference type="ARBA" id="ARBA00017228"/>
    </source>
</evidence>
<evidence type="ECO:0000256" key="3">
    <source>
        <dbReference type="ARBA" id="ARBA00022617"/>
    </source>
</evidence>
<dbReference type="SFLD" id="SFLDF00562">
    <property type="entry name" value="HemN-like__clustered_with_heat"/>
    <property type="match status" value="1"/>
</dbReference>
<dbReference type="PANTHER" id="PTHR13932">
    <property type="entry name" value="COPROPORPHYRINIGEN III OXIDASE"/>
    <property type="match status" value="1"/>
</dbReference>
<keyword evidence="4 9" id="KW-0949">S-adenosyl-L-methionine</keyword>
<name>A0A7X5KP55_9FIRM</name>
<dbReference type="InterPro" id="IPR034505">
    <property type="entry name" value="Coproporphyrinogen-III_oxidase"/>
</dbReference>
<dbReference type="GO" id="GO:0006779">
    <property type="term" value="P:porphyrin-containing compound biosynthetic process"/>
    <property type="evidence" value="ECO:0007669"/>
    <property type="project" value="InterPro"/>
</dbReference>
<dbReference type="PANTHER" id="PTHR13932:SF5">
    <property type="entry name" value="RADICAL S-ADENOSYL METHIONINE DOMAIN-CONTAINING PROTEIN 1, MITOCHONDRIAL"/>
    <property type="match status" value="1"/>
</dbReference>
<accession>A0A7X5KP55</accession>
<dbReference type="Pfam" id="PF04055">
    <property type="entry name" value="Radical_SAM"/>
    <property type="match status" value="1"/>
</dbReference>
<evidence type="ECO:0000256" key="4">
    <source>
        <dbReference type="ARBA" id="ARBA00022691"/>
    </source>
</evidence>
<keyword evidence="7 9" id="KW-0411">Iron-sulfur</keyword>
<keyword evidence="5 9" id="KW-0479">Metal-binding</keyword>
<dbReference type="Pfam" id="PF06969">
    <property type="entry name" value="HemN_C"/>
    <property type="match status" value="1"/>
</dbReference>
<dbReference type="InterPro" id="IPR013785">
    <property type="entry name" value="Aldolase_TIM"/>
</dbReference>